<dbReference type="Proteomes" id="UP000237105">
    <property type="component" value="Unassembled WGS sequence"/>
</dbReference>
<organism evidence="1 2">
    <name type="scientific">Parasponia andersonii</name>
    <name type="common">Sponia andersonii</name>
    <dbReference type="NCBI Taxonomy" id="3476"/>
    <lineage>
        <taxon>Eukaryota</taxon>
        <taxon>Viridiplantae</taxon>
        <taxon>Streptophyta</taxon>
        <taxon>Embryophyta</taxon>
        <taxon>Tracheophyta</taxon>
        <taxon>Spermatophyta</taxon>
        <taxon>Magnoliopsida</taxon>
        <taxon>eudicotyledons</taxon>
        <taxon>Gunneridae</taxon>
        <taxon>Pentapetalae</taxon>
        <taxon>rosids</taxon>
        <taxon>fabids</taxon>
        <taxon>Rosales</taxon>
        <taxon>Cannabaceae</taxon>
        <taxon>Parasponia</taxon>
    </lineage>
</organism>
<sequence length="113" mass="13108">YKLYIVHTSNNSNTKKINYTIWPQITTSCCNIDSKIAKPNIKNSMRHPFPSKSELKMGNRSKSINWFDKAESSQIAITSEQDHRNQIRLRSKEARVLHECHLLQGQHLSSEVK</sequence>
<keyword evidence="2" id="KW-1185">Reference proteome</keyword>
<proteinExistence type="predicted"/>
<gene>
    <name evidence="1" type="ORF">PanWU01x14_125700</name>
</gene>
<evidence type="ECO:0000313" key="1">
    <source>
        <dbReference type="EMBL" id="PON64256.1"/>
    </source>
</evidence>
<feature type="non-terminal residue" evidence="1">
    <location>
        <position position="1"/>
    </location>
</feature>
<accession>A0A2P5CTH3</accession>
<dbReference type="EMBL" id="JXTB01000097">
    <property type="protein sequence ID" value="PON64256.1"/>
    <property type="molecule type" value="Genomic_DNA"/>
</dbReference>
<comment type="caution">
    <text evidence="1">The sequence shown here is derived from an EMBL/GenBank/DDBJ whole genome shotgun (WGS) entry which is preliminary data.</text>
</comment>
<dbReference type="AlphaFoldDB" id="A0A2P5CTH3"/>
<reference evidence="2" key="1">
    <citation type="submission" date="2016-06" db="EMBL/GenBank/DDBJ databases">
        <title>Parallel loss of symbiosis genes in relatives of nitrogen-fixing non-legume Parasponia.</title>
        <authorList>
            <person name="Van Velzen R."/>
            <person name="Holmer R."/>
            <person name="Bu F."/>
            <person name="Rutten L."/>
            <person name="Van Zeijl A."/>
            <person name="Liu W."/>
            <person name="Santuari L."/>
            <person name="Cao Q."/>
            <person name="Sharma T."/>
            <person name="Shen D."/>
            <person name="Roswanjaya Y."/>
            <person name="Wardhani T."/>
            <person name="Kalhor M.S."/>
            <person name="Jansen J."/>
            <person name="Van den Hoogen J."/>
            <person name="Gungor B."/>
            <person name="Hartog M."/>
            <person name="Hontelez J."/>
            <person name="Verver J."/>
            <person name="Yang W.-C."/>
            <person name="Schijlen E."/>
            <person name="Repin R."/>
            <person name="Schilthuizen M."/>
            <person name="Schranz E."/>
            <person name="Heidstra R."/>
            <person name="Miyata K."/>
            <person name="Fedorova E."/>
            <person name="Kohlen W."/>
            <person name="Bisseling T."/>
            <person name="Smit S."/>
            <person name="Geurts R."/>
        </authorList>
    </citation>
    <scope>NUCLEOTIDE SEQUENCE [LARGE SCALE GENOMIC DNA]</scope>
    <source>
        <strain evidence="2">cv. WU1-14</strain>
    </source>
</reference>
<protein>
    <submittedName>
        <fullName evidence="1">Uncharacterized protein</fullName>
    </submittedName>
</protein>
<name>A0A2P5CTH3_PARAD</name>
<evidence type="ECO:0000313" key="2">
    <source>
        <dbReference type="Proteomes" id="UP000237105"/>
    </source>
</evidence>